<dbReference type="PATRIC" id="fig|1324352.5.peg.2029"/>
<dbReference type="GO" id="GO:0003700">
    <property type="term" value="F:DNA-binding transcription factor activity"/>
    <property type="evidence" value="ECO:0007669"/>
    <property type="project" value="InterPro"/>
</dbReference>
<evidence type="ECO:0000256" key="4">
    <source>
        <dbReference type="SAM" id="Phobius"/>
    </source>
</evidence>
<dbReference type="AlphaFoldDB" id="A0A0G3M1U4"/>
<feature type="transmembrane region" description="Helical" evidence="4">
    <location>
        <begin position="103"/>
        <end position="121"/>
    </location>
</feature>
<keyword evidence="1" id="KW-0805">Transcription regulation</keyword>
<sequence>MCSKSSSTKLFFKTFKKKLTVNDNLENDLQINKSFQINKITKSFQRIHWEFHIILINMAALNIKNEQIERLKLALMDRYVILMMFILGIFTVIYSFIIQDKMISSYLICGIILLGSWYLFARRKCSQNRIVHTYLIFAPIYSLYVMIVFWDNSVSGFCWLLPIPLGAYIFFSKKTVFYYTLYTLIIIIIASLVANNFSVFNLGFIFPKHSQKEVMFTDTLLFVSNILIIALLLYYKDKIRKQEFLQSLANIRNDYKKVTEKESKTQPDVADVENFEKIFERIETAMKQDLLFKDIKLNLSRLSVAIDVNSTYISKTIRYKGYANFNAYLNTYRVDYVKKLFTETDFQKATLMYVYTEAGFSNQSTFNRVFKQIEGVTPSEYIQQNLATDHEQNG</sequence>
<dbReference type="EMBL" id="CP009928">
    <property type="protein sequence ID" value="AKK72859.1"/>
    <property type="molecule type" value="Genomic_DNA"/>
</dbReference>
<feature type="transmembrane region" description="Helical" evidence="4">
    <location>
        <begin position="153"/>
        <end position="171"/>
    </location>
</feature>
<feature type="domain" description="HTH araC/xylS-type" evidence="5">
    <location>
        <begin position="276"/>
        <end position="384"/>
    </location>
</feature>
<keyword evidence="4" id="KW-0472">Membrane</keyword>
<evidence type="ECO:0000259" key="5">
    <source>
        <dbReference type="PROSITE" id="PS01124"/>
    </source>
</evidence>
<gene>
    <name evidence="6" type="ORF">OK18_09685</name>
</gene>
<dbReference type="GO" id="GO:0043565">
    <property type="term" value="F:sequence-specific DNA binding"/>
    <property type="evidence" value="ECO:0007669"/>
    <property type="project" value="InterPro"/>
</dbReference>
<dbReference type="PANTHER" id="PTHR43280">
    <property type="entry name" value="ARAC-FAMILY TRANSCRIPTIONAL REGULATOR"/>
    <property type="match status" value="1"/>
</dbReference>
<feature type="transmembrane region" description="Helical" evidence="4">
    <location>
        <begin position="214"/>
        <end position="235"/>
    </location>
</feature>
<organism evidence="6 7">
    <name type="scientific">Chryseobacterium gallinarum</name>
    <dbReference type="NCBI Taxonomy" id="1324352"/>
    <lineage>
        <taxon>Bacteria</taxon>
        <taxon>Pseudomonadati</taxon>
        <taxon>Bacteroidota</taxon>
        <taxon>Flavobacteriia</taxon>
        <taxon>Flavobacteriales</taxon>
        <taxon>Weeksellaceae</taxon>
        <taxon>Chryseobacterium group</taxon>
        <taxon>Chryseobacterium</taxon>
    </lineage>
</organism>
<dbReference type="PROSITE" id="PS01124">
    <property type="entry name" value="HTH_ARAC_FAMILY_2"/>
    <property type="match status" value="1"/>
</dbReference>
<keyword evidence="3" id="KW-0804">Transcription</keyword>
<keyword evidence="4" id="KW-0812">Transmembrane</keyword>
<dbReference type="SMART" id="SM00342">
    <property type="entry name" value="HTH_ARAC"/>
    <property type="match status" value="1"/>
</dbReference>
<feature type="transmembrane region" description="Helical" evidence="4">
    <location>
        <begin position="130"/>
        <end position="147"/>
    </location>
</feature>
<evidence type="ECO:0000256" key="3">
    <source>
        <dbReference type="ARBA" id="ARBA00023163"/>
    </source>
</evidence>
<keyword evidence="4" id="KW-1133">Transmembrane helix</keyword>
<name>A0A0G3M1U4_CHRGL</name>
<dbReference type="InterPro" id="IPR018060">
    <property type="entry name" value="HTH_AraC"/>
</dbReference>
<accession>A0A0G3M1U4</accession>
<dbReference type="SUPFAM" id="SSF46689">
    <property type="entry name" value="Homeodomain-like"/>
    <property type="match status" value="1"/>
</dbReference>
<dbReference type="STRING" id="1324352.OK18_09685"/>
<dbReference type="InterPro" id="IPR009057">
    <property type="entry name" value="Homeodomain-like_sf"/>
</dbReference>
<feature type="transmembrane region" description="Helical" evidence="4">
    <location>
        <begin position="176"/>
        <end position="194"/>
    </location>
</feature>
<evidence type="ECO:0000256" key="1">
    <source>
        <dbReference type="ARBA" id="ARBA00023015"/>
    </source>
</evidence>
<reference evidence="6 7" key="1">
    <citation type="submission" date="2014-11" db="EMBL/GenBank/DDBJ databases">
        <authorList>
            <person name="Park G.-S."/>
            <person name="Hong S.-J."/>
            <person name="Jung B.K."/>
            <person name="Khan A.R."/>
            <person name="Kwak Y."/>
            <person name="Shin J.-H."/>
        </authorList>
    </citation>
    <scope>NUCLEOTIDE SEQUENCE [LARGE SCALE GENOMIC DNA]</scope>
    <source>
        <strain evidence="6 7">DSM 27622</strain>
    </source>
</reference>
<protein>
    <recommendedName>
        <fullName evidence="5">HTH araC/xylS-type domain-containing protein</fullName>
    </recommendedName>
</protein>
<dbReference type="Gene3D" id="1.10.10.60">
    <property type="entry name" value="Homeodomain-like"/>
    <property type="match status" value="1"/>
</dbReference>
<dbReference type="Proteomes" id="UP000035213">
    <property type="component" value="Chromosome"/>
</dbReference>
<evidence type="ECO:0000313" key="6">
    <source>
        <dbReference type="EMBL" id="AKK72859.1"/>
    </source>
</evidence>
<dbReference type="Pfam" id="PF12833">
    <property type="entry name" value="HTH_18"/>
    <property type="match status" value="1"/>
</dbReference>
<evidence type="ECO:0000313" key="7">
    <source>
        <dbReference type="Proteomes" id="UP000035213"/>
    </source>
</evidence>
<dbReference type="PANTHER" id="PTHR43280:SF2">
    <property type="entry name" value="HTH-TYPE TRANSCRIPTIONAL REGULATOR EXSA"/>
    <property type="match status" value="1"/>
</dbReference>
<evidence type="ECO:0000256" key="2">
    <source>
        <dbReference type="ARBA" id="ARBA00023125"/>
    </source>
</evidence>
<proteinExistence type="predicted"/>
<keyword evidence="2" id="KW-0238">DNA-binding</keyword>
<dbReference type="KEGG" id="cgn:OK18_09685"/>
<feature type="transmembrane region" description="Helical" evidence="4">
    <location>
        <begin position="79"/>
        <end position="97"/>
    </location>
</feature>